<organism evidence="3 4">
    <name type="scientific">Candidatus Giovannonibacteria bacterium RIFCSPHIGHO2_01_FULL_45_23</name>
    <dbReference type="NCBI Taxonomy" id="1798325"/>
    <lineage>
        <taxon>Bacteria</taxon>
        <taxon>Candidatus Giovannoniibacteriota</taxon>
    </lineage>
</organism>
<dbReference type="SUPFAM" id="SSF52151">
    <property type="entry name" value="FabD/lysophospholipase-like"/>
    <property type="match status" value="1"/>
</dbReference>
<gene>
    <name evidence="3" type="ORF">A2834_01350</name>
</gene>
<evidence type="ECO:0000259" key="2">
    <source>
        <dbReference type="Pfam" id="PF01734"/>
    </source>
</evidence>
<feature type="domain" description="PNPLA" evidence="2">
    <location>
        <begin position="12"/>
        <end position="271"/>
    </location>
</feature>
<evidence type="ECO:0000256" key="1">
    <source>
        <dbReference type="ARBA" id="ARBA00023098"/>
    </source>
</evidence>
<protein>
    <recommendedName>
        <fullName evidence="2">PNPLA domain-containing protein</fullName>
    </recommendedName>
</protein>
<dbReference type="EMBL" id="MFHD01000002">
    <property type="protein sequence ID" value="OGF63475.1"/>
    <property type="molecule type" value="Genomic_DNA"/>
</dbReference>
<dbReference type="InterPro" id="IPR016035">
    <property type="entry name" value="Acyl_Trfase/lysoPLipase"/>
</dbReference>
<proteinExistence type="predicted"/>
<comment type="caution">
    <text evidence="3">The sequence shown here is derived from an EMBL/GenBank/DDBJ whole genome shotgun (WGS) entry which is preliminary data.</text>
</comment>
<dbReference type="Pfam" id="PF01734">
    <property type="entry name" value="Patatin"/>
    <property type="match status" value="1"/>
</dbReference>
<evidence type="ECO:0000313" key="3">
    <source>
        <dbReference type="EMBL" id="OGF63475.1"/>
    </source>
</evidence>
<keyword evidence="1" id="KW-0443">Lipid metabolism</keyword>
<evidence type="ECO:0000313" key="4">
    <source>
        <dbReference type="Proteomes" id="UP000179251"/>
    </source>
</evidence>
<sequence>MPHPKLGKVGFVLGGGGCAEGLPQIVQATEFLKAGIRPDYIIASSVGAFNALDLENALSIWKEHFTSPWAIYDLNPDIKTVIDRVLKTIPRSPFHPHENWADLWKDCGNQYHNLKQLLGFIIRFVKSMPTLPVETNSAPKDFSPFLEKMLSEMRALELDRVKSIFDPAPLITTLRKTLDLKTTQEQQSTLHILTRSGIEEHVFASGITLPAEALNKMRKRCTIHDLNSEDQRFRAAMASAALGPFFARVQINGGLYWDTGTKNPFPAEYAMDAGCDTIFCFVKNHFSYSGNITDYNALDALMEDSDVATRENFIHKHEKAAGRAEKEGKKLELILPQPLHQDLQLLWVSPEAEEYTTAIESKETKNLIKKSFDITPADD</sequence>
<dbReference type="GO" id="GO:0006629">
    <property type="term" value="P:lipid metabolic process"/>
    <property type="evidence" value="ECO:0007669"/>
    <property type="project" value="UniProtKB-KW"/>
</dbReference>
<dbReference type="STRING" id="1798325.A2834_01350"/>
<dbReference type="Proteomes" id="UP000179251">
    <property type="component" value="Unassembled WGS sequence"/>
</dbReference>
<dbReference type="Gene3D" id="3.40.1090.10">
    <property type="entry name" value="Cytosolic phospholipase A2 catalytic domain"/>
    <property type="match status" value="1"/>
</dbReference>
<accession>A0A1F5VJ84</accession>
<dbReference type="AlphaFoldDB" id="A0A1F5VJ84"/>
<reference evidence="3 4" key="1">
    <citation type="journal article" date="2016" name="Nat. Commun.">
        <title>Thousands of microbial genomes shed light on interconnected biogeochemical processes in an aquifer system.</title>
        <authorList>
            <person name="Anantharaman K."/>
            <person name="Brown C.T."/>
            <person name="Hug L.A."/>
            <person name="Sharon I."/>
            <person name="Castelle C.J."/>
            <person name="Probst A.J."/>
            <person name="Thomas B.C."/>
            <person name="Singh A."/>
            <person name="Wilkins M.J."/>
            <person name="Karaoz U."/>
            <person name="Brodie E.L."/>
            <person name="Williams K.H."/>
            <person name="Hubbard S.S."/>
            <person name="Banfield J.F."/>
        </authorList>
    </citation>
    <scope>NUCLEOTIDE SEQUENCE [LARGE SCALE GENOMIC DNA]</scope>
</reference>
<dbReference type="InterPro" id="IPR002641">
    <property type="entry name" value="PNPLA_dom"/>
</dbReference>
<name>A0A1F5VJ84_9BACT</name>